<feature type="coiled-coil region" evidence="2">
    <location>
        <begin position="222"/>
        <end position="263"/>
    </location>
</feature>
<evidence type="ECO:0000256" key="1">
    <source>
        <dbReference type="ARBA" id="ARBA00023054"/>
    </source>
</evidence>
<organism evidence="5 6">
    <name type="scientific">Desmophyllum pertusum</name>
    <dbReference type="NCBI Taxonomy" id="174260"/>
    <lineage>
        <taxon>Eukaryota</taxon>
        <taxon>Metazoa</taxon>
        <taxon>Cnidaria</taxon>
        <taxon>Anthozoa</taxon>
        <taxon>Hexacorallia</taxon>
        <taxon>Scleractinia</taxon>
        <taxon>Caryophylliina</taxon>
        <taxon>Caryophylliidae</taxon>
        <taxon>Desmophyllum</taxon>
    </lineage>
</organism>
<dbReference type="Proteomes" id="UP001163046">
    <property type="component" value="Unassembled WGS sequence"/>
</dbReference>
<feature type="coiled-coil region" evidence="2">
    <location>
        <begin position="19"/>
        <end position="70"/>
    </location>
</feature>
<dbReference type="PANTHER" id="PTHR31882:SF11">
    <property type="entry name" value="HDA1 COMPLEX SUBUNIT 2"/>
    <property type="match status" value="1"/>
</dbReference>
<dbReference type="GO" id="GO:0016301">
    <property type="term" value="F:kinase activity"/>
    <property type="evidence" value="ECO:0007669"/>
    <property type="project" value="UniProtKB-KW"/>
</dbReference>
<evidence type="ECO:0000256" key="2">
    <source>
        <dbReference type="SAM" id="Coils"/>
    </source>
</evidence>
<feature type="coiled-coil region" evidence="2">
    <location>
        <begin position="143"/>
        <end position="170"/>
    </location>
</feature>
<dbReference type="GO" id="GO:0043122">
    <property type="term" value="P:regulation of canonical NF-kappaB signal transduction"/>
    <property type="evidence" value="ECO:0007669"/>
    <property type="project" value="UniProtKB-ARBA"/>
</dbReference>
<evidence type="ECO:0000259" key="4">
    <source>
        <dbReference type="Pfam" id="PF16516"/>
    </source>
</evidence>
<keyword evidence="5" id="KW-0808">Transferase</keyword>
<protein>
    <submittedName>
        <fullName evidence="5">Modulation by symbiont of host I-kappaB kinase/NF-kappaB cascade</fullName>
    </submittedName>
</protein>
<dbReference type="InterPro" id="IPR032419">
    <property type="entry name" value="CC2-LZ_dom"/>
</dbReference>
<feature type="region of interest" description="Disordered" evidence="3">
    <location>
        <begin position="434"/>
        <end position="472"/>
    </location>
</feature>
<evidence type="ECO:0000313" key="5">
    <source>
        <dbReference type="EMBL" id="KAJ7370639.1"/>
    </source>
</evidence>
<feature type="domain" description="NF-kappa-B essential modulator NEMO CC2-LZ" evidence="4">
    <location>
        <begin position="487"/>
        <end position="537"/>
    </location>
</feature>
<dbReference type="PANTHER" id="PTHR31882">
    <property type="entry name" value="TNFAIP3-INTERACTING PROTEIN COILED COIL FAMILY MEMBER"/>
    <property type="match status" value="1"/>
</dbReference>
<dbReference type="GO" id="GO:0006357">
    <property type="term" value="P:regulation of transcription by RNA polymerase II"/>
    <property type="evidence" value="ECO:0007669"/>
    <property type="project" value="TreeGrafter"/>
</dbReference>
<accession>A0A9W9YXP5</accession>
<reference evidence="5" key="1">
    <citation type="submission" date="2023-01" db="EMBL/GenBank/DDBJ databases">
        <title>Genome assembly of the deep-sea coral Lophelia pertusa.</title>
        <authorList>
            <person name="Herrera S."/>
            <person name="Cordes E."/>
        </authorList>
    </citation>
    <scope>NUCLEOTIDE SEQUENCE</scope>
    <source>
        <strain evidence="5">USNM1676648</strain>
        <tissue evidence="5">Polyp</tissue>
    </source>
</reference>
<dbReference type="EMBL" id="MU826860">
    <property type="protein sequence ID" value="KAJ7370639.1"/>
    <property type="molecule type" value="Genomic_DNA"/>
</dbReference>
<evidence type="ECO:0000256" key="3">
    <source>
        <dbReference type="SAM" id="MobiDB-lite"/>
    </source>
</evidence>
<evidence type="ECO:0000313" key="6">
    <source>
        <dbReference type="Proteomes" id="UP001163046"/>
    </source>
</evidence>
<dbReference type="GO" id="GO:0005737">
    <property type="term" value="C:cytoplasm"/>
    <property type="evidence" value="ECO:0007669"/>
    <property type="project" value="UniProtKB-ARBA"/>
</dbReference>
<keyword evidence="5" id="KW-0418">Kinase</keyword>
<sequence>MSEMKDASETLDPSHQKEHTRLQERIQHLQQENKVLHLRVQGVQVLGKVLQDSQENNAKLQHEVEHLKSHLAQKGVEPALAGLSLCTSINDDSQSTTVEQGDRYQSSMLRSRDIHDYVNVTTVSEPQSLSGGFPSLLPGEFHIKEIQVEFQHLTSEYDQLMRNALKLRADVERLPQDDRDTELQGKLTRLSSKLSEYIKEARTRETLSSALLSEEEKLRTKLVAMEVEQASHEDVVQQLKDKLDKSKEEIEQIQGEVKFFEDTVLVKRDQESATAACNELLSIGSEKSTAGSTSDESIIVKTPLSRTGSETCEICGQLQRQLAELQRQLLLAKAEKVEALKLKEEILDVNHKWDAQYKMLVSASSKEIAELKNQVEMLKSTGNQRRFGQFTEPSVTEKKALDDRCKQLESELQQKQLEINRMQLLMRTQTANMYQQPPTSQQHTSLEQPPSHLSLLGAAAPRPGTPTQSLPSWPGTTPYGQQIPPEVIDQIEVLKQQLRVYADDFATEREDRERNQTEKEKLREELDAVKEQLQTLEQQVQIYEEDFKREKREKESLQQQLRAKNSAGGYQYQDPLAHRARAVAEQQARVQAIREVHDRERDRLLRGQQELQQQVYGQQPYTRAQSQYNAYGRSGMDFTTPEWQRQNYPLVPRGSGPPRGPIAHPANQFSTKTSMYHGGEVLPDTVEDVVDSPSSGNKDTEVADVGDNDEKVVGLEECPRCLRKFDGEDNDAILKHIERCIS</sequence>
<dbReference type="OrthoDB" id="5969558at2759"/>
<dbReference type="AlphaFoldDB" id="A0A9W9YXP5"/>
<feature type="coiled-coil region" evidence="2">
    <location>
        <begin position="315"/>
        <end position="425"/>
    </location>
</feature>
<gene>
    <name evidence="5" type="primary">TNIP1</name>
    <name evidence="5" type="ORF">OS493_031054</name>
</gene>
<keyword evidence="1 2" id="KW-0175">Coiled coil</keyword>
<proteinExistence type="predicted"/>
<dbReference type="GO" id="GO:0071222">
    <property type="term" value="P:cellular response to lipopolysaccharide"/>
    <property type="evidence" value="ECO:0007669"/>
    <property type="project" value="TreeGrafter"/>
</dbReference>
<keyword evidence="6" id="KW-1185">Reference proteome</keyword>
<dbReference type="Gene3D" id="1.20.5.990">
    <property type="entry name" value="Nemo cc2-lz domain - 1d5 darpin complex"/>
    <property type="match status" value="1"/>
</dbReference>
<name>A0A9W9YXP5_9CNID</name>
<dbReference type="Pfam" id="PF16516">
    <property type="entry name" value="CC2-LZ"/>
    <property type="match status" value="1"/>
</dbReference>
<feature type="compositionally biased region" description="Polar residues" evidence="3">
    <location>
        <begin position="434"/>
        <end position="448"/>
    </location>
</feature>
<feature type="coiled-coil region" evidence="2">
    <location>
        <begin position="505"/>
        <end position="567"/>
    </location>
</feature>
<comment type="caution">
    <text evidence="5">The sequence shown here is derived from an EMBL/GenBank/DDBJ whole genome shotgun (WGS) entry which is preliminary data.</text>
</comment>